<evidence type="ECO:0000256" key="1">
    <source>
        <dbReference type="ARBA" id="ARBA00022737"/>
    </source>
</evidence>
<dbReference type="SUPFAM" id="SSF48403">
    <property type="entry name" value="Ankyrin repeat"/>
    <property type="match status" value="4"/>
</dbReference>
<dbReference type="Proteomes" id="UP001610446">
    <property type="component" value="Unassembled WGS sequence"/>
</dbReference>
<evidence type="ECO:0000256" key="4">
    <source>
        <dbReference type="SAM" id="Coils"/>
    </source>
</evidence>
<dbReference type="EMBL" id="JBFXLU010000031">
    <property type="protein sequence ID" value="KAL2851166.1"/>
    <property type="molecule type" value="Genomic_DNA"/>
</dbReference>
<dbReference type="InterPro" id="IPR036770">
    <property type="entry name" value="Ankyrin_rpt-contain_sf"/>
</dbReference>
<comment type="caution">
    <text evidence="5">The sequence shown here is derived from an EMBL/GenBank/DDBJ whole genome shotgun (WGS) entry which is preliminary data.</text>
</comment>
<dbReference type="PROSITE" id="PS50297">
    <property type="entry name" value="ANK_REP_REGION"/>
    <property type="match status" value="1"/>
</dbReference>
<accession>A0ABR4KFW0</accession>
<dbReference type="PANTHER" id="PTHR24123">
    <property type="entry name" value="ANKYRIN REPEAT-CONTAINING"/>
    <property type="match status" value="1"/>
</dbReference>
<evidence type="ECO:0000313" key="6">
    <source>
        <dbReference type="Proteomes" id="UP001610446"/>
    </source>
</evidence>
<dbReference type="Gene3D" id="1.25.40.20">
    <property type="entry name" value="Ankyrin repeat-containing domain"/>
    <property type="match status" value="4"/>
</dbReference>
<feature type="coiled-coil region" evidence="4">
    <location>
        <begin position="1490"/>
        <end position="1544"/>
    </location>
</feature>
<organism evidence="5 6">
    <name type="scientific">Aspergillus pseudoustus</name>
    <dbReference type="NCBI Taxonomy" id="1810923"/>
    <lineage>
        <taxon>Eukaryota</taxon>
        <taxon>Fungi</taxon>
        <taxon>Dikarya</taxon>
        <taxon>Ascomycota</taxon>
        <taxon>Pezizomycotina</taxon>
        <taxon>Eurotiomycetes</taxon>
        <taxon>Eurotiomycetidae</taxon>
        <taxon>Eurotiales</taxon>
        <taxon>Aspergillaceae</taxon>
        <taxon>Aspergillus</taxon>
        <taxon>Aspergillus subgen. Nidulantes</taxon>
    </lineage>
</organism>
<evidence type="ECO:0000256" key="3">
    <source>
        <dbReference type="PROSITE-ProRule" id="PRU00023"/>
    </source>
</evidence>
<name>A0ABR4KFW0_9EURO</name>
<gene>
    <name evidence="5" type="ORF">BJY01DRAFT_245103</name>
</gene>
<reference evidence="5 6" key="1">
    <citation type="submission" date="2024-07" db="EMBL/GenBank/DDBJ databases">
        <title>Section-level genome sequencing and comparative genomics of Aspergillus sections Usti and Cavernicolus.</title>
        <authorList>
            <consortium name="Lawrence Berkeley National Laboratory"/>
            <person name="Nybo J.L."/>
            <person name="Vesth T.C."/>
            <person name="Theobald S."/>
            <person name="Frisvad J.C."/>
            <person name="Larsen T.O."/>
            <person name="Kjaerboelling I."/>
            <person name="Rothschild-Mancinelli K."/>
            <person name="Lyhne E.K."/>
            <person name="Kogle M.E."/>
            <person name="Barry K."/>
            <person name="Clum A."/>
            <person name="Na H."/>
            <person name="Ledsgaard L."/>
            <person name="Lin J."/>
            <person name="Lipzen A."/>
            <person name="Kuo A."/>
            <person name="Riley R."/>
            <person name="Mondo S."/>
            <person name="Labutti K."/>
            <person name="Haridas S."/>
            <person name="Pangalinan J."/>
            <person name="Salamov A.A."/>
            <person name="Simmons B.A."/>
            <person name="Magnuson J.K."/>
            <person name="Chen J."/>
            <person name="Drula E."/>
            <person name="Henrissat B."/>
            <person name="Wiebenga A."/>
            <person name="Lubbers R.J."/>
            <person name="Gomes A.C."/>
            <person name="Makela M.R."/>
            <person name="Stajich J."/>
            <person name="Grigoriev I.V."/>
            <person name="Mortensen U.H."/>
            <person name="De Vries R.P."/>
            <person name="Baker S.E."/>
            <person name="Andersen M.R."/>
        </authorList>
    </citation>
    <scope>NUCLEOTIDE SEQUENCE [LARGE SCALE GENOMIC DNA]</scope>
    <source>
        <strain evidence="5 6">CBS 123904</strain>
    </source>
</reference>
<sequence>MPPSGRDEEWLRAQLYALGGPDPDIAPLRPLLSTYTTAWSQAEDDQAVLFLTQASEARRNGEVKTLTKGPKVKHDKWSFEDYETVLKQIVGPCFVSVGVIASVLHHLAAHQPKKARTGSLKFRKSVKENDIHSLMSSLMTTTITHNEFEQLRVLANCARTAGYPIVVSRALPTAVRMDKATAVQILVEEGADTNTCSEVFLECVAAGKLDFIHLLLRSQTPVSPSITTNALPGAVKLGDVTTVQLLLAHGAGTEFQKGLALENAIDASRTDLIILLLLCKNHPAAATAGSMVSYVWSNPELFAGLQRQLIELLLNGGACGNEVDAVLLGAVEQKWGELVQLLMGKGASITSCNGGAYRQAIQALDYEMLQILDTGELGPALATDIFGSLYTTKHGAGISPEDWWKLATLLLAQGAAGDIVHEALINRVSVRDLKSVKSLLFYGASVDYNEGRALGIAVSSEDLNYIVPILQHQPKTETVNAVFPRVTELSHPVQLDITCRLIDAGATGAPVDEVLTAAVSLPMCQRDHPFINTLVEAGADVGKMDGFLLREVVRDGDLKTLKLLLQGAFPTAIAFSCIPFAMNLGDRQRYEIVEALVDRGARGGPVVAQALVDSIDETRPSAIRVTELLLTSGAANTAFNNGEAFKMAITCQGLEYLQLLVLFNQLAETEFCSCLVLAIRLPRDDMRLEKVKLLLSTGANMSSENWYTALKSEMLCLHDGGSEPSAVLQLLLDAGADVNYHNGQVICDAVNLGLFETFTMYICCSLTSQSHEEAFTTALAYGIKSMDLRFMQELLKLDTPATLLDKALVVAARWGGKARDLCEALLEHHASPNYESGTPLCEAIKSRHYHPSLLELLLRFELTSEAVGAALNCVFDALQGQERLAAVNLLLTSTKPQEALDGLLLKAVQEDPWDQYLLKSLLRSNASALYNDGECILHSVMKNDIDLLHILQPYFANVPSFVSNVFKTAWQQGARAESQEAALSLLLNTGATGKHLNVALAETIETFDPWANSFPLILNLLNAGADVNYDNGVCLVKAAAKGNLRVLEQLLKHGPERDYMTLAFPHIFTSGVDSQTLTDLVHAFCSHSSRPSFTESPRPILHLLLGNYTNEIDLLKYLIKAHCPSDPPVETSRGTYVSLLCWALGEDKNRISDDIIDVLLDAGADANYKTPSGQTPLEIAISTSRRKAVASLIRHGADPTVLSGITSPKSLLYLAVTTESRAIIRLIMLASPMVHDGALHHAAREVNVPILEILVTEGSQRDYAYSGCEGRTALAELCLKGDGTKPRHELVRAMTLLTNRHRPNFKKKSNRKSALHLALDNQHNATFMTQALLDSGMGEYVNDEFNLYEEDGLVYSPLAYVSKGRNKASNTFHRDSLVKILTQFGCKDRFWAIEGKPQPVDAVDPPYNISRPITEQKDHERMLDRIRGQSDAARASIAAQHELLLKNELELANQRAKLEKEAEARYMKMAETRHAAELAHIGRLGYSSSNDSLLTQLAKFERERRQAEMEHLTKQQKLIAAACKERADIEKENREANAREMRRLRELWYEIDCFD</sequence>
<keyword evidence="2 3" id="KW-0040">ANK repeat</keyword>
<evidence type="ECO:0008006" key="7">
    <source>
        <dbReference type="Google" id="ProtNLM"/>
    </source>
</evidence>
<proteinExistence type="predicted"/>
<evidence type="ECO:0000313" key="5">
    <source>
        <dbReference type="EMBL" id="KAL2851166.1"/>
    </source>
</evidence>
<dbReference type="InterPro" id="IPR051165">
    <property type="entry name" value="Multifunctional_ANK_Repeat"/>
</dbReference>
<feature type="repeat" description="ANK" evidence="3">
    <location>
        <begin position="1172"/>
        <end position="1204"/>
    </location>
</feature>
<evidence type="ECO:0000256" key="2">
    <source>
        <dbReference type="ARBA" id="ARBA00023043"/>
    </source>
</evidence>
<dbReference type="PROSITE" id="PS50088">
    <property type="entry name" value="ANK_REPEAT"/>
    <property type="match status" value="1"/>
</dbReference>
<dbReference type="PANTHER" id="PTHR24123:SF33">
    <property type="entry name" value="PROTEIN HOS4"/>
    <property type="match status" value="1"/>
</dbReference>
<keyword evidence="4" id="KW-0175">Coiled coil</keyword>
<keyword evidence="6" id="KW-1185">Reference proteome</keyword>
<dbReference type="InterPro" id="IPR002110">
    <property type="entry name" value="Ankyrin_rpt"/>
</dbReference>
<protein>
    <recommendedName>
        <fullName evidence="7">Ankyrin repeat-containing domain protein</fullName>
    </recommendedName>
</protein>
<dbReference type="SMART" id="SM00248">
    <property type="entry name" value="ANK"/>
    <property type="match status" value="11"/>
</dbReference>
<keyword evidence="1" id="KW-0677">Repeat</keyword>